<feature type="domain" description="Condensation" evidence="4">
    <location>
        <begin position="429"/>
        <end position="574"/>
    </location>
</feature>
<dbReference type="InterPro" id="IPR001242">
    <property type="entry name" value="Condensation_dom"/>
</dbReference>
<evidence type="ECO:0000259" key="2">
    <source>
        <dbReference type="Pfam" id="PF00501"/>
    </source>
</evidence>
<dbReference type="InterPro" id="IPR000873">
    <property type="entry name" value="AMP-dep_synth/lig_dom"/>
</dbReference>
<dbReference type="EMBL" id="AP024590">
    <property type="protein sequence ID" value="BCU56886.1"/>
    <property type="molecule type" value="Genomic_DNA"/>
</dbReference>
<dbReference type="SUPFAM" id="SSF56801">
    <property type="entry name" value="Acetyl-CoA synthetase-like"/>
    <property type="match status" value="1"/>
</dbReference>
<reference evidence="5" key="1">
    <citation type="submission" date="2021-04" db="EMBL/GenBank/DDBJ databases">
        <title>Difference and commonality of drug resistance evolution in various bacteria. and drug sensitivity profiles.</title>
        <authorList>
            <person name="Maeda T."/>
            <person name="Shibai A."/>
            <person name="Kawada K."/>
            <person name="Kotani H."/>
            <person name="Tarusawa Y."/>
            <person name="Tanabe K."/>
            <person name="Furusawa C."/>
        </authorList>
    </citation>
    <scope>NUCLEOTIDE SEQUENCE</scope>
    <source>
        <strain evidence="5">JCM 8580</strain>
    </source>
</reference>
<dbReference type="InterPro" id="IPR023213">
    <property type="entry name" value="CAT-like_dom_sf"/>
</dbReference>
<feature type="domain" description="Condensation" evidence="4">
    <location>
        <begin position="4"/>
        <end position="324"/>
    </location>
</feature>
<evidence type="ECO:0000313" key="6">
    <source>
        <dbReference type="Proteomes" id="UP000682928"/>
    </source>
</evidence>
<dbReference type="InterPro" id="IPR045851">
    <property type="entry name" value="AMP-bd_C_sf"/>
</dbReference>
<dbReference type="CDD" id="cd05930">
    <property type="entry name" value="A_NRPS"/>
    <property type="match status" value="1"/>
</dbReference>
<dbReference type="GO" id="GO:0031177">
    <property type="term" value="F:phosphopantetheine binding"/>
    <property type="evidence" value="ECO:0007669"/>
    <property type="project" value="TreeGrafter"/>
</dbReference>
<feature type="domain" description="Carrier" evidence="3">
    <location>
        <begin position="1356"/>
        <end position="1401"/>
    </location>
</feature>
<evidence type="ECO:0000313" key="5">
    <source>
        <dbReference type="EMBL" id="BCU56886.1"/>
    </source>
</evidence>
<dbReference type="GO" id="GO:0043041">
    <property type="term" value="P:amino acid activation for nonribosomal peptide biosynthetic process"/>
    <property type="evidence" value="ECO:0007669"/>
    <property type="project" value="TreeGrafter"/>
</dbReference>
<evidence type="ECO:0000256" key="1">
    <source>
        <dbReference type="ARBA" id="ARBA00022598"/>
    </source>
</evidence>
<dbReference type="PANTHER" id="PTHR45527:SF1">
    <property type="entry name" value="FATTY ACID SYNTHASE"/>
    <property type="match status" value="1"/>
</dbReference>
<dbReference type="Gene3D" id="3.30.559.10">
    <property type="entry name" value="Chloramphenicol acetyltransferase-like domain"/>
    <property type="match status" value="2"/>
</dbReference>
<sequence>MTARQTYPLYRQQTEIVMSQAIHGHSERFQMVSAVSFPAGHDWQRVTDALTRLWHDKAILRVRFTRTDEGIRQYVDDQMPQWETAPEICDARTISGMLEAWQYEPAELFDAPLYDARLFYCGDRLVATFRLHHAIVDGLSLCRLKTLALAYSASRKRVDDAGAQPEMRCDYLEQCGPQLTSPAVTRYWQQTLPTLLPFSKPALSSTAIIRRNFFIPCDQAQLAVHAGLAENQLNTLYYSVMAWLWHVVSDEPDFLAWLPVCDKPGLAPDALGNFVTLLPTLFSVPQPCSLQEWIARCQKVLFRLFRNRQISMSELNQIAGAPINSDVVFTILPATSRQDEEELTGLNDWAGGGLHGASVVFSLRTDARHDGLVLHVDMNAQWAAKHDVEALVTRATAALNTLFTVPAQDALPAIAPRQQRPTPLKRLAATRQQQPMLTALARNPSALTYNWGESYWITAPLDAGRMAQAVRDVTRHFTALRTVYQQQGRDITLWHDDTCEIPHQFVDLRGRAVDVRTQIENLNKQPWSPLAPLAGSWLFQLAEQQFVWFFRCHHLIYDHHAARVMFTAVARRYHAPEAVLPDCHYPQLAGAFSAAQALMPQPPAPLSFHGIAAAHCRSGHNLLVQEKISGDTLRQLRQFTQSLSPARPHQAQANLFLAAFAATFADVCQQSTLDIGIFTHNRKSPRWRETFGLMMEPRTLSLNVDTRASLQQLADDIALEIRNADAPTARGASLHFNYVPEESLQFGEFPVSVQWIYEAEDDDVPVSLMVNASDDAIELNFIGNGALFSAPQLQRIAQTCVHYLRQAGNRLALEAVRRSIPALALQPEQDLPLPAHVLVAIRQHAVDDPWHIALETPTLTLTYRELWQAVYLCAQDLTRYGLKAGDRVALCVSARHHAIIVMLACLSLGICYIPVACDDLRSGRLDAALERCGCQMTLGDTSDPVGTLPYHHHRLRLNSTGLPLWQPDLSSFDEAEAYIIFTSGSTGEPKGVCVQASALATFIASAIPLYALDRHSRMLQFNMLTFDASVEEVYGTLCAGGTLLVSDDRAVRRDFAVFLELLKGWQPTHVSLPTPFWSLLTPWMQEREARFPASLECLITGGDEMRYETLQHWFALPRTPLLFNTYGPTEATCIVSAAQVDPQKMDEYRKTGVPIGHPLPHCAFMVADENGAPVPAGCLGELIVAGRHVARGYCDRPFSAPGEGLLPPQRYATGDLVRWSPEEGLTFFGRKDGQVKISGYRVNPQEIDGALMAHPQVVYCTTLASDGALRQLHSVVVAPGCDATTLRQHCLHHLPDWLVPQHIHLVDELPRHAANGKFDRRALLALINQTTSEPSQPTAHPQAFSVFQKYIGNDLPYEGNFLDYGATSLVIVQILYELRSDYGLPLELEDMYRRPSAKQLLEGNAPLKPAAASPLIKA</sequence>
<dbReference type="SUPFAM" id="SSF52777">
    <property type="entry name" value="CoA-dependent acyltransferases"/>
    <property type="match status" value="4"/>
</dbReference>
<dbReference type="PANTHER" id="PTHR45527">
    <property type="entry name" value="NONRIBOSOMAL PEPTIDE SYNTHETASE"/>
    <property type="match status" value="1"/>
</dbReference>
<dbReference type="PROSITE" id="PS00455">
    <property type="entry name" value="AMP_BINDING"/>
    <property type="match status" value="1"/>
</dbReference>
<evidence type="ECO:0008006" key="7">
    <source>
        <dbReference type="Google" id="ProtNLM"/>
    </source>
</evidence>
<dbReference type="Gene3D" id="3.30.559.30">
    <property type="entry name" value="Nonribosomal peptide synthetase, condensation domain"/>
    <property type="match status" value="2"/>
</dbReference>
<dbReference type="InterPro" id="IPR036736">
    <property type="entry name" value="ACP-like_sf"/>
</dbReference>
<dbReference type="Proteomes" id="UP000682928">
    <property type="component" value="Chromosome"/>
</dbReference>
<accession>A0AA86IT22</accession>
<dbReference type="Pfam" id="PF00501">
    <property type="entry name" value="AMP-binding"/>
    <property type="match status" value="1"/>
</dbReference>
<feature type="domain" description="AMP-dependent synthetase/ligase" evidence="2">
    <location>
        <begin position="843"/>
        <end position="1193"/>
    </location>
</feature>
<evidence type="ECO:0000259" key="3">
    <source>
        <dbReference type="Pfam" id="PF00550"/>
    </source>
</evidence>
<dbReference type="Gene3D" id="3.30.300.30">
    <property type="match status" value="1"/>
</dbReference>
<dbReference type="GO" id="GO:0016877">
    <property type="term" value="F:ligase activity, forming carbon-sulfur bonds"/>
    <property type="evidence" value="ECO:0007669"/>
    <property type="project" value="UniProtKB-ARBA"/>
</dbReference>
<evidence type="ECO:0000259" key="4">
    <source>
        <dbReference type="Pfam" id="PF00668"/>
    </source>
</evidence>
<dbReference type="InterPro" id="IPR009081">
    <property type="entry name" value="PP-bd_ACP"/>
</dbReference>
<gene>
    <name evidence="5" type="ORF">ENKO_34800</name>
</gene>
<dbReference type="Pfam" id="PF00550">
    <property type="entry name" value="PP-binding"/>
    <property type="match status" value="1"/>
</dbReference>
<dbReference type="InterPro" id="IPR042099">
    <property type="entry name" value="ANL_N_sf"/>
</dbReference>
<dbReference type="Gene3D" id="3.40.50.12780">
    <property type="entry name" value="N-terminal domain of ligase-like"/>
    <property type="match status" value="1"/>
</dbReference>
<dbReference type="Pfam" id="PF00668">
    <property type="entry name" value="Condensation"/>
    <property type="match status" value="2"/>
</dbReference>
<dbReference type="RefSeq" id="WP_088220363.1">
    <property type="nucleotide sequence ID" value="NZ_AP024590.1"/>
</dbReference>
<dbReference type="GO" id="GO:0044550">
    <property type="term" value="P:secondary metabolite biosynthetic process"/>
    <property type="evidence" value="ECO:0007669"/>
    <property type="project" value="TreeGrafter"/>
</dbReference>
<name>A0AA86IT22_9ENTR</name>
<keyword evidence="1" id="KW-0436">Ligase</keyword>
<dbReference type="SUPFAM" id="SSF47336">
    <property type="entry name" value="ACP-like"/>
    <property type="match status" value="1"/>
</dbReference>
<dbReference type="GO" id="GO:0005737">
    <property type="term" value="C:cytoplasm"/>
    <property type="evidence" value="ECO:0007669"/>
    <property type="project" value="TreeGrafter"/>
</dbReference>
<organism evidence="5 6">
    <name type="scientific">Enterobacter kobei</name>
    <dbReference type="NCBI Taxonomy" id="208224"/>
    <lineage>
        <taxon>Bacteria</taxon>
        <taxon>Pseudomonadati</taxon>
        <taxon>Pseudomonadota</taxon>
        <taxon>Gammaproteobacteria</taxon>
        <taxon>Enterobacterales</taxon>
        <taxon>Enterobacteriaceae</taxon>
        <taxon>Enterobacter</taxon>
        <taxon>Enterobacter cloacae complex</taxon>
    </lineage>
</organism>
<proteinExistence type="predicted"/>
<protein>
    <recommendedName>
        <fullName evidence="7">Amino acid adenylation domain-containing protein</fullName>
    </recommendedName>
</protein>
<dbReference type="InterPro" id="IPR020845">
    <property type="entry name" value="AMP-binding_CS"/>
</dbReference>